<dbReference type="InterPro" id="IPR001810">
    <property type="entry name" value="F-box_dom"/>
</dbReference>
<dbReference type="Pfam" id="PF12937">
    <property type="entry name" value="F-box-like"/>
    <property type="match status" value="1"/>
</dbReference>
<dbReference type="AlphaFoldDB" id="A0A9P6LRW2"/>
<dbReference type="OrthoDB" id="2404831at2759"/>
<dbReference type="Proteomes" id="UP000749646">
    <property type="component" value="Unassembled WGS sequence"/>
</dbReference>
<organism evidence="3 4">
    <name type="scientific">Modicella reniformis</name>
    <dbReference type="NCBI Taxonomy" id="1440133"/>
    <lineage>
        <taxon>Eukaryota</taxon>
        <taxon>Fungi</taxon>
        <taxon>Fungi incertae sedis</taxon>
        <taxon>Mucoromycota</taxon>
        <taxon>Mortierellomycotina</taxon>
        <taxon>Mortierellomycetes</taxon>
        <taxon>Mortierellales</taxon>
        <taxon>Mortierellaceae</taxon>
        <taxon>Modicella</taxon>
    </lineage>
</organism>
<accession>A0A9P6LRW2</accession>
<protein>
    <recommendedName>
        <fullName evidence="2">F-box domain-containing protein</fullName>
    </recommendedName>
</protein>
<gene>
    <name evidence="3" type="ORF">BGZ65_003845</name>
</gene>
<feature type="domain" description="F-box" evidence="2">
    <location>
        <begin position="78"/>
        <end position="124"/>
    </location>
</feature>
<name>A0A9P6LRW2_9FUNG</name>
<dbReference type="EMBL" id="JAAAHW010009927">
    <property type="protein sequence ID" value="KAF9934255.1"/>
    <property type="molecule type" value="Genomic_DNA"/>
</dbReference>
<dbReference type="PROSITE" id="PS50181">
    <property type="entry name" value="FBOX"/>
    <property type="match status" value="1"/>
</dbReference>
<feature type="region of interest" description="Disordered" evidence="1">
    <location>
        <begin position="39"/>
        <end position="68"/>
    </location>
</feature>
<reference evidence="3" key="1">
    <citation type="journal article" date="2020" name="Fungal Divers.">
        <title>Resolving the Mortierellaceae phylogeny through synthesis of multi-gene phylogenetics and phylogenomics.</title>
        <authorList>
            <person name="Vandepol N."/>
            <person name="Liber J."/>
            <person name="Desiro A."/>
            <person name="Na H."/>
            <person name="Kennedy M."/>
            <person name="Barry K."/>
            <person name="Grigoriev I.V."/>
            <person name="Miller A.N."/>
            <person name="O'Donnell K."/>
            <person name="Stajich J.E."/>
            <person name="Bonito G."/>
        </authorList>
    </citation>
    <scope>NUCLEOTIDE SEQUENCE</scope>
    <source>
        <strain evidence="3">MES-2147</strain>
    </source>
</reference>
<dbReference type="Gene3D" id="1.20.1280.50">
    <property type="match status" value="1"/>
</dbReference>
<evidence type="ECO:0000256" key="1">
    <source>
        <dbReference type="SAM" id="MobiDB-lite"/>
    </source>
</evidence>
<feature type="compositionally biased region" description="Polar residues" evidence="1">
    <location>
        <begin position="39"/>
        <end position="63"/>
    </location>
</feature>
<evidence type="ECO:0000313" key="4">
    <source>
        <dbReference type="Proteomes" id="UP000749646"/>
    </source>
</evidence>
<comment type="caution">
    <text evidence="3">The sequence shown here is derived from an EMBL/GenBank/DDBJ whole genome shotgun (WGS) entry which is preliminary data.</text>
</comment>
<sequence>MSLPKNVDLSGLNLILEQIIETIIDRTVEKLVERTRNNSTGIDTSTQTADESSNSHTNSSNLKGPSLVTLEPQHKRNVGIEKRVPIEVWERILQFLYPSQLSRVSMVCRTFYEIVSGLALWSEMFAKVYPNNNNNNNNNNNETLLGGIKPVSGKNPPKDFMQYICAASFQICEVCYSVYGGSDISKDWLAFFPLPIHVWRVRAAAKNVEFLPFTYPIRPKDWTIRLCFSCRKMVFARCPESVPDDARGKSLDSLVTKYRLTRNEIAPNHQSGRLYSEEVALVKARPHL</sequence>
<evidence type="ECO:0000259" key="2">
    <source>
        <dbReference type="PROSITE" id="PS50181"/>
    </source>
</evidence>
<proteinExistence type="predicted"/>
<dbReference type="SUPFAM" id="SSF81383">
    <property type="entry name" value="F-box domain"/>
    <property type="match status" value="1"/>
</dbReference>
<keyword evidence="4" id="KW-1185">Reference proteome</keyword>
<dbReference type="SMART" id="SM00256">
    <property type="entry name" value="FBOX"/>
    <property type="match status" value="1"/>
</dbReference>
<evidence type="ECO:0000313" key="3">
    <source>
        <dbReference type="EMBL" id="KAF9934255.1"/>
    </source>
</evidence>
<dbReference type="InterPro" id="IPR036047">
    <property type="entry name" value="F-box-like_dom_sf"/>
</dbReference>